<protein>
    <submittedName>
        <fullName evidence="2">Uncharacterized protein</fullName>
    </submittedName>
</protein>
<keyword evidence="3" id="KW-1185">Reference proteome</keyword>
<evidence type="ECO:0000313" key="3">
    <source>
        <dbReference type="Proteomes" id="UP001596112"/>
    </source>
</evidence>
<proteinExistence type="predicted"/>
<gene>
    <name evidence="2" type="ORF">ACFQGO_36385</name>
</gene>
<feature type="region of interest" description="Disordered" evidence="1">
    <location>
        <begin position="247"/>
        <end position="267"/>
    </location>
</feature>
<organism evidence="2 3">
    <name type="scientific">Streptomyces heilongjiangensis</name>
    <dbReference type="NCBI Taxonomy" id="945052"/>
    <lineage>
        <taxon>Bacteria</taxon>
        <taxon>Bacillati</taxon>
        <taxon>Actinomycetota</taxon>
        <taxon>Actinomycetes</taxon>
        <taxon>Kitasatosporales</taxon>
        <taxon>Streptomycetaceae</taxon>
        <taxon>Streptomyces</taxon>
    </lineage>
</organism>
<accession>A0ABW1BIP6</accession>
<dbReference type="RefSeq" id="WP_272172800.1">
    <property type="nucleotide sequence ID" value="NZ_JAQOSL010000066.1"/>
</dbReference>
<comment type="caution">
    <text evidence="2">The sequence shown here is derived from an EMBL/GenBank/DDBJ whole genome shotgun (WGS) entry which is preliminary data.</text>
</comment>
<sequence>MTVSLPAPCAAGRVPAGAASTTPLPAAEAAGPVRLLLDTDDDRMVHRAACQWADAVRGKITADPTPHTTSPAYLALDVLRAMGRAGFSREGAERMSTDPAWRAVTCWSLATGVREVIVLRAHRLTIERLRRLAAWRAETGILLTLVAHVPQPDDIRRLMEHLAAARLTDVVHVRGTAAILGAIGPAAADRRTGPPPLDHAHPLPALPRASVAAFRAQVWRRQNGADFARTDGQYRAGYAAARTWLARTLPPNPPPGGGSEDTGHPAEPTAFGLHETEALRLFLSRLTVSSPSPEHTVARVRGAQAGLLTRSVLLNVPDDLTRRAGPGITTVPLTPRTMHTITTRLPNPLRAAAIAALLFTGTAAPLLAMTQIAGVDESATHITIDRDARINIGAPPTPRHLYAVPHRARPLLAAALEFRRRTPRTAAAHGLFANCFGTTPRFEALIADAGLSVPALDHPHTDDDWHTAARGWHLPAPALPAPDVLPRLDRVRP</sequence>
<dbReference type="Proteomes" id="UP001596112">
    <property type="component" value="Unassembled WGS sequence"/>
</dbReference>
<dbReference type="EMBL" id="JBHSNZ010000046">
    <property type="protein sequence ID" value="MFC5812927.1"/>
    <property type="molecule type" value="Genomic_DNA"/>
</dbReference>
<evidence type="ECO:0000256" key="1">
    <source>
        <dbReference type="SAM" id="MobiDB-lite"/>
    </source>
</evidence>
<evidence type="ECO:0000313" key="2">
    <source>
        <dbReference type="EMBL" id="MFC5812927.1"/>
    </source>
</evidence>
<name>A0ABW1BIP6_9ACTN</name>
<reference evidence="3" key="1">
    <citation type="journal article" date="2019" name="Int. J. Syst. Evol. Microbiol.">
        <title>The Global Catalogue of Microorganisms (GCM) 10K type strain sequencing project: providing services to taxonomists for standard genome sequencing and annotation.</title>
        <authorList>
            <consortium name="The Broad Institute Genomics Platform"/>
            <consortium name="The Broad Institute Genome Sequencing Center for Infectious Disease"/>
            <person name="Wu L."/>
            <person name="Ma J."/>
        </authorList>
    </citation>
    <scope>NUCLEOTIDE SEQUENCE [LARGE SCALE GENOMIC DNA]</scope>
    <source>
        <strain evidence="3">JCM 9918</strain>
    </source>
</reference>